<evidence type="ECO:0000256" key="1">
    <source>
        <dbReference type="SAM" id="Coils"/>
    </source>
</evidence>
<feature type="coiled-coil region" evidence="1">
    <location>
        <begin position="215"/>
        <end position="242"/>
    </location>
</feature>
<reference evidence="3 4" key="1">
    <citation type="submission" date="2021-11" db="EMBL/GenBank/DDBJ databases">
        <title>Black yeast isolated from Biological Soil Crust.</title>
        <authorList>
            <person name="Kurbessoian T."/>
        </authorList>
    </citation>
    <scope>NUCLEOTIDE SEQUENCE [LARGE SCALE GENOMIC DNA]</scope>
    <source>
        <strain evidence="3 4">CCFEE 5522</strain>
    </source>
</reference>
<dbReference type="Proteomes" id="UP001324427">
    <property type="component" value="Unassembled WGS sequence"/>
</dbReference>
<evidence type="ECO:0000256" key="2">
    <source>
        <dbReference type="SAM" id="MobiDB-lite"/>
    </source>
</evidence>
<evidence type="ECO:0000313" key="4">
    <source>
        <dbReference type="Proteomes" id="UP001324427"/>
    </source>
</evidence>
<accession>A0AAV9JN77</accession>
<keyword evidence="4" id="KW-1185">Reference proteome</keyword>
<sequence length="303" mass="34004">MQAAPAKAMAITQPTPIAPQKELRQESESRLLNLPAELRNRIYEYVACSEAPRLGPSGVLQPDLMFARTSHQVRGELLAVFRTFLRQQALGFYVTVQDLEFGGLGRLVERLQPLAHGGKQLVEVTLVLSSGTAGAGAVGLEGLEEWLRLCSTSERMGHVRVRYGPALFDWEHYSIDSAQELEARVAEVRRRVCGVREGEGDAMDDGSRIKRALMVTRLQRRLEALEEERASARRDTERLEAATRVAVEETRVVRLRLKATLEVARRQLRGMKKTVRLRSKRKAQEEGEGRALKRRRFAGLAGP</sequence>
<keyword evidence="1" id="KW-0175">Coiled coil</keyword>
<dbReference type="EMBL" id="JAVFHQ010000013">
    <property type="protein sequence ID" value="KAK4546834.1"/>
    <property type="molecule type" value="Genomic_DNA"/>
</dbReference>
<evidence type="ECO:0000313" key="3">
    <source>
        <dbReference type="EMBL" id="KAK4546834.1"/>
    </source>
</evidence>
<name>A0AAV9JN77_9PEZI</name>
<feature type="region of interest" description="Disordered" evidence="2">
    <location>
        <begin position="273"/>
        <end position="303"/>
    </location>
</feature>
<organism evidence="3 4">
    <name type="scientific">Oleoguttula mirabilis</name>
    <dbReference type="NCBI Taxonomy" id="1507867"/>
    <lineage>
        <taxon>Eukaryota</taxon>
        <taxon>Fungi</taxon>
        <taxon>Dikarya</taxon>
        <taxon>Ascomycota</taxon>
        <taxon>Pezizomycotina</taxon>
        <taxon>Dothideomycetes</taxon>
        <taxon>Dothideomycetidae</taxon>
        <taxon>Mycosphaerellales</taxon>
        <taxon>Teratosphaeriaceae</taxon>
        <taxon>Oleoguttula</taxon>
    </lineage>
</organism>
<comment type="caution">
    <text evidence="3">The sequence shown here is derived from an EMBL/GenBank/DDBJ whole genome shotgun (WGS) entry which is preliminary data.</text>
</comment>
<feature type="compositionally biased region" description="Basic and acidic residues" evidence="2">
    <location>
        <begin position="282"/>
        <end position="291"/>
    </location>
</feature>
<gene>
    <name evidence="3" type="ORF">LTR36_001566</name>
</gene>
<protein>
    <submittedName>
        <fullName evidence="3">Uncharacterized protein</fullName>
    </submittedName>
</protein>
<proteinExistence type="predicted"/>
<dbReference type="AlphaFoldDB" id="A0AAV9JN77"/>